<dbReference type="Proteomes" id="UP001632037">
    <property type="component" value="Unassembled WGS sequence"/>
</dbReference>
<name>A0ABD3FYP0_9STRA</name>
<evidence type="ECO:0000313" key="3">
    <source>
        <dbReference type="EMBL" id="KAL3671908.1"/>
    </source>
</evidence>
<evidence type="ECO:0000313" key="4">
    <source>
        <dbReference type="Proteomes" id="UP001632037"/>
    </source>
</evidence>
<keyword evidence="4" id="KW-1185">Reference proteome</keyword>
<protein>
    <submittedName>
        <fullName evidence="3">Uncharacterized protein</fullName>
    </submittedName>
</protein>
<accession>A0ABD3FYP0</accession>
<sequence>MQVSRPLEHDFRRFRESRVAVAPAVYTSIKALTKATVKEIHLDVTQHCRLCGVQVRQGTAKTVGKLLCQGCRRCELQRQSSMEDIRPASPMTRKSKTDRSDGRVHPSWTEVEVEVVSNHQTSPTFRVKEDAGFFRSMEVLTCFRSEVRRGLRLLSKAATAEKWHMCWAILLSICLMPLLLTVIVMAGVGFLVLSAWVAVAAVIVLPLAYINPRLYDYAMHS</sequence>
<reference evidence="3 4" key="1">
    <citation type="submission" date="2024-09" db="EMBL/GenBank/DDBJ databases">
        <title>Genome sequencing and assembly of Phytophthora oleae, isolate VK10A, causative agent of rot of olive drupes.</title>
        <authorList>
            <person name="Conti Taguali S."/>
            <person name="Riolo M."/>
            <person name="La Spada F."/>
            <person name="Cacciola S.O."/>
            <person name="Dionisio G."/>
        </authorList>
    </citation>
    <scope>NUCLEOTIDE SEQUENCE [LARGE SCALE GENOMIC DNA]</scope>
    <source>
        <strain evidence="3 4">VK10A</strain>
    </source>
</reference>
<organism evidence="3 4">
    <name type="scientific">Phytophthora oleae</name>
    <dbReference type="NCBI Taxonomy" id="2107226"/>
    <lineage>
        <taxon>Eukaryota</taxon>
        <taxon>Sar</taxon>
        <taxon>Stramenopiles</taxon>
        <taxon>Oomycota</taxon>
        <taxon>Peronosporomycetes</taxon>
        <taxon>Peronosporales</taxon>
        <taxon>Peronosporaceae</taxon>
        <taxon>Phytophthora</taxon>
    </lineage>
</organism>
<keyword evidence="2" id="KW-0472">Membrane</keyword>
<evidence type="ECO:0000256" key="1">
    <source>
        <dbReference type="SAM" id="MobiDB-lite"/>
    </source>
</evidence>
<feature type="transmembrane region" description="Helical" evidence="2">
    <location>
        <begin position="165"/>
        <end position="184"/>
    </location>
</feature>
<gene>
    <name evidence="3" type="ORF">V7S43_002576</name>
</gene>
<keyword evidence="2" id="KW-0812">Transmembrane</keyword>
<keyword evidence="2" id="KW-1133">Transmembrane helix</keyword>
<comment type="caution">
    <text evidence="3">The sequence shown here is derived from an EMBL/GenBank/DDBJ whole genome shotgun (WGS) entry which is preliminary data.</text>
</comment>
<evidence type="ECO:0000256" key="2">
    <source>
        <dbReference type="SAM" id="Phobius"/>
    </source>
</evidence>
<proteinExistence type="predicted"/>
<feature type="region of interest" description="Disordered" evidence="1">
    <location>
        <begin position="83"/>
        <end position="103"/>
    </location>
</feature>
<dbReference type="EMBL" id="JBIMZQ010000004">
    <property type="protein sequence ID" value="KAL3671908.1"/>
    <property type="molecule type" value="Genomic_DNA"/>
</dbReference>
<dbReference type="AlphaFoldDB" id="A0ABD3FYP0"/>
<feature type="transmembrane region" description="Helical" evidence="2">
    <location>
        <begin position="190"/>
        <end position="210"/>
    </location>
</feature>